<comment type="caution">
    <text evidence="5">The sequence shown here is derived from an EMBL/GenBank/DDBJ whole genome shotgun (WGS) entry which is preliminary data.</text>
</comment>
<keyword evidence="2" id="KW-0677">Repeat</keyword>
<evidence type="ECO:0000256" key="4">
    <source>
        <dbReference type="SAM" id="MobiDB-lite"/>
    </source>
</evidence>
<dbReference type="PROSITE" id="PS50294">
    <property type="entry name" value="WD_REPEATS_REGION"/>
    <property type="match status" value="4"/>
</dbReference>
<feature type="repeat" description="WD" evidence="3">
    <location>
        <begin position="302"/>
        <end position="343"/>
    </location>
</feature>
<dbReference type="CDD" id="cd00200">
    <property type="entry name" value="WD40"/>
    <property type="match status" value="1"/>
</dbReference>
<keyword evidence="6" id="KW-1185">Reference proteome</keyword>
<organism evidence="5 6">
    <name type="scientific">Durusdinium trenchii</name>
    <dbReference type="NCBI Taxonomy" id="1381693"/>
    <lineage>
        <taxon>Eukaryota</taxon>
        <taxon>Sar</taxon>
        <taxon>Alveolata</taxon>
        <taxon>Dinophyceae</taxon>
        <taxon>Suessiales</taxon>
        <taxon>Symbiodiniaceae</taxon>
        <taxon>Durusdinium</taxon>
    </lineage>
</organism>
<feature type="repeat" description="WD" evidence="3">
    <location>
        <begin position="207"/>
        <end position="248"/>
    </location>
</feature>
<dbReference type="Pfam" id="PF00400">
    <property type="entry name" value="WD40"/>
    <property type="match status" value="6"/>
</dbReference>
<feature type="compositionally biased region" description="Gly residues" evidence="4">
    <location>
        <begin position="28"/>
        <end position="37"/>
    </location>
</feature>
<dbReference type="InterPro" id="IPR011044">
    <property type="entry name" value="Quino_amine_DH_bsu"/>
</dbReference>
<feature type="compositionally biased region" description="Basic and acidic residues" evidence="4">
    <location>
        <begin position="111"/>
        <end position="122"/>
    </location>
</feature>
<dbReference type="InterPro" id="IPR001680">
    <property type="entry name" value="WD40_rpt"/>
</dbReference>
<gene>
    <name evidence="5" type="ORF">CCMP2556_LOCUS29964</name>
</gene>
<evidence type="ECO:0000313" key="5">
    <source>
        <dbReference type="EMBL" id="CAK9060916.1"/>
    </source>
</evidence>
<dbReference type="Proteomes" id="UP001642484">
    <property type="component" value="Unassembled WGS sequence"/>
</dbReference>
<accession>A0ABP0NB31</accession>
<dbReference type="PROSITE" id="PS50082">
    <property type="entry name" value="WD_REPEATS_2"/>
    <property type="match status" value="6"/>
</dbReference>
<evidence type="ECO:0000256" key="3">
    <source>
        <dbReference type="PROSITE-ProRule" id="PRU00221"/>
    </source>
</evidence>
<evidence type="ECO:0000313" key="6">
    <source>
        <dbReference type="Proteomes" id="UP001642484"/>
    </source>
</evidence>
<evidence type="ECO:0000256" key="1">
    <source>
        <dbReference type="ARBA" id="ARBA00022574"/>
    </source>
</evidence>
<dbReference type="InterPro" id="IPR015943">
    <property type="entry name" value="WD40/YVTN_repeat-like_dom_sf"/>
</dbReference>
<dbReference type="Gene3D" id="2.130.10.10">
    <property type="entry name" value="YVTN repeat-like/Quinoprotein amine dehydrogenase"/>
    <property type="match status" value="3"/>
</dbReference>
<dbReference type="SUPFAM" id="SSF50969">
    <property type="entry name" value="YVTN repeat-like/Quinoprotein amine dehydrogenase"/>
    <property type="match status" value="1"/>
</dbReference>
<feature type="region of interest" description="Disordered" evidence="4">
    <location>
        <begin position="80"/>
        <end position="122"/>
    </location>
</feature>
<dbReference type="EMBL" id="CAXAMN010021573">
    <property type="protein sequence ID" value="CAK9060916.1"/>
    <property type="molecule type" value="Genomic_DNA"/>
</dbReference>
<name>A0ABP0NB31_9DINO</name>
<feature type="repeat" description="WD" evidence="3">
    <location>
        <begin position="344"/>
        <end position="385"/>
    </location>
</feature>
<feature type="repeat" description="WD" evidence="3">
    <location>
        <begin position="386"/>
        <end position="418"/>
    </location>
</feature>
<sequence length="465" mass="50934">MAALPGGANSNHGIGNPADDDAAAWGFTPGGREGPTLGGDDRHVAGRTRSRKILGSVSGAEQRGLKRVIDMNFARITGYLDSKPGTTLNGGPRRRPSTEDVIHHAAQRGSQDPHVESRSAKKKKFDEEVRRIWGRRRSNVTLVTGSYDGTTKLWCLTGQAKAHPMMAHNDAVMYADVSQDARYLVTAAYDGVATVWCVRETVPLARLAGSAGGLYSAQFSPDGQHILTASADGVACLWRWQTQEVIWILDGHQESYMRCASFSPDSQRLVTCSADCTVCIWRLQPGEPGTFAPEAPRLVRSLHGHWGWVNTAYFSPDGTFVLSAAADKTAKLWCSHTGECVQTFQGHYAYVRSAVFSFSPRWILTASADWTAKLWSRSNGSCVQTYQGHSQWVNMANFVSSSEEKIVTCSRDCTARLWAIGGECLRVFEGHSDFVMVSLILGRAESARAASVRGRSVTVFTFFKW</sequence>
<protein>
    <submittedName>
        <fullName evidence="5">Uncharacterized protein</fullName>
    </submittedName>
</protein>
<dbReference type="PANTHER" id="PTHR19848:SF8">
    <property type="entry name" value="F-BOX AND WD REPEAT DOMAIN CONTAINING 7"/>
    <property type="match status" value="1"/>
</dbReference>
<reference evidence="5 6" key="1">
    <citation type="submission" date="2024-02" db="EMBL/GenBank/DDBJ databases">
        <authorList>
            <person name="Chen Y."/>
            <person name="Shah S."/>
            <person name="Dougan E. K."/>
            <person name="Thang M."/>
            <person name="Chan C."/>
        </authorList>
    </citation>
    <scope>NUCLEOTIDE SEQUENCE [LARGE SCALE GENOMIC DNA]</scope>
</reference>
<feature type="repeat" description="WD" evidence="3">
    <location>
        <begin position="165"/>
        <end position="196"/>
    </location>
</feature>
<keyword evidence="1 3" id="KW-0853">WD repeat</keyword>
<feature type="repeat" description="WD" evidence="3">
    <location>
        <begin position="250"/>
        <end position="284"/>
    </location>
</feature>
<dbReference type="PANTHER" id="PTHR19848">
    <property type="entry name" value="WD40 REPEAT PROTEIN"/>
    <property type="match status" value="1"/>
</dbReference>
<proteinExistence type="predicted"/>
<dbReference type="SMART" id="SM00320">
    <property type="entry name" value="WD40"/>
    <property type="match status" value="7"/>
</dbReference>
<evidence type="ECO:0000256" key="2">
    <source>
        <dbReference type="ARBA" id="ARBA00022737"/>
    </source>
</evidence>
<feature type="region of interest" description="Disordered" evidence="4">
    <location>
        <begin position="1"/>
        <end position="49"/>
    </location>
</feature>